<accession>A0ABT5U0R9</accession>
<name>A0ABT5U0R9_9MICO</name>
<reference evidence="1" key="1">
    <citation type="submission" date="2023-02" db="EMBL/GenBank/DDBJ databases">
        <title>Georgenia sp.10Sc9-8, isolated from a soil sample collected from the Taklamakan desert.</title>
        <authorList>
            <person name="Liu S."/>
        </authorList>
    </citation>
    <scope>NUCLEOTIDE SEQUENCE</scope>
    <source>
        <strain evidence="1">10Sc9-8</strain>
    </source>
</reference>
<evidence type="ECO:0000313" key="1">
    <source>
        <dbReference type="EMBL" id="MDD9207915.1"/>
    </source>
</evidence>
<evidence type="ECO:0000313" key="2">
    <source>
        <dbReference type="Proteomes" id="UP001165561"/>
    </source>
</evidence>
<dbReference type="Proteomes" id="UP001165561">
    <property type="component" value="Unassembled WGS sequence"/>
</dbReference>
<dbReference type="EMBL" id="JARACI010001170">
    <property type="protein sequence ID" value="MDD9207915.1"/>
    <property type="molecule type" value="Genomic_DNA"/>
</dbReference>
<feature type="non-terminal residue" evidence="1">
    <location>
        <position position="94"/>
    </location>
</feature>
<sequence>MMVGPAALAADDDPVAVRDTRWTVAGGATFAFGRATDVQVMGDWDGNGSATPGVFRDGVWHLRNSRSAGIADLSVAYGRAGDVPVVGDWDGDGR</sequence>
<comment type="caution">
    <text evidence="1">The sequence shown here is derived from an EMBL/GenBank/DDBJ whole genome shotgun (WGS) entry which is preliminary data.</text>
</comment>
<proteinExistence type="predicted"/>
<gene>
    <name evidence="1" type="ORF">PU560_15775</name>
</gene>
<protein>
    <submittedName>
        <fullName evidence="1">Uncharacterized protein</fullName>
    </submittedName>
</protein>
<organism evidence="1 2">
    <name type="scientific">Georgenia halotolerans</name>
    <dbReference type="NCBI Taxonomy" id="3028317"/>
    <lineage>
        <taxon>Bacteria</taxon>
        <taxon>Bacillati</taxon>
        <taxon>Actinomycetota</taxon>
        <taxon>Actinomycetes</taxon>
        <taxon>Micrococcales</taxon>
        <taxon>Bogoriellaceae</taxon>
        <taxon>Georgenia</taxon>
    </lineage>
</organism>
<keyword evidence="2" id="KW-1185">Reference proteome</keyword>